<dbReference type="RefSeq" id="WP_345233196.1">
    <property type="nucleotide sequence ID" value="NZ_BAABIQ010000041.1"/>
</dbReference>
<evidence type="ECO:0000313" key="2">
    <source>
        <dbReference type="EMBL" id="GAA4801188.1"/>
    </source>
</evidence>
<organism evidence="2 3">
    <name type="scientific">Olivibacter ginsenosidimutans</name>
    <dbReference type="NCBI Taxonomy" id="1176537"/>
    <lineage>
        <taxon>Bacteria</taxon>
        <taxon>Pseudomonadati</taxon>
        <taxon>Bacteroidota</taxon>
        <taxon>Sphingobacteriia</taxon>
        <taxon>Sphingobacteriales</taxon>
        <taxon>Sphingobacteriaceae</taxon>
        <taxon>Olivibacter</taxon>
    </lineage>
</organism>
<keyword evidence="1" id="KW-0472">Membrane</keyword>
<sequence>MNKYLKRGLIITLLGIAICAFGLYLKDIESDWYGIILIVGVIIFGVGFVTIVYSLIRKIERQSILEERAEQAAENKE</sequence>
<evidence type="ECO:0008006" key="4">
    <source>
        <dbReference type="Google" id="ProtNLM"/>
    </source>
</evidence>
<evidence type="ECO:0000256" key="1">
    <source>
        <dbReference type="SAM" id="Phobius"/>
    </source>
</evidence>
<name>A0ABP9BVW7_9SPHI</name>
<keyword evidence="3" id="KW-1185">Reference proteome</keyword>
<dbReference type="EMBL" id="BAABIQ010000041">
    <property type="protein sequence ID" value="GAA4801188.1"/>
    <property type="molecule type" value="Genomic_DNA"/>
</dbReference>
<protein>
    <recommendedName>
        <fullName evidence="4">Signal peptidase</fullName>
    </recommendedName>
</protein>
<feature type="transmembrane region" description="Helical" evidence="1">
    <location>
        <begin position="32"/>
        <end position="56"/>
    </location>
</feature>
<reference evidence="3" key="1">
    <citation type="journal article" date="2019" name="Int. J. Syst. Evol. Microbiol.">
        <title>The Global Catalogue of Microorganisms (GCM) 10K type strain sequencing project: providing services to taxonomists for standard genome sequencing and annotation.</title>
        <authorList>
            <consortium name="The Broad Institute Genomics Platform"/>
            <consortium name="The Broad Institute Genome Sequencing Center for Infectious Disease"/>
            <person name="Wu L."/>
            <person name="Ma J."/>
        </authorList>
    </citation>
    <scope>NUCLEOTIDE SEQUENCE [LARGE SCALE GENOMIC DNA]</scope>
    <source>
        <strain evidence="3">JCM 18200</strain>
    </source>
</reference>
<proteinExistence type="predicted"/>
<keyword evidence="1" id="KW-0812">Transmembrane</keyword>
<evidence type="ECO:0000313" key="3">
    <source>
        <dbReference type="Proteomes" id="UP001501411"/>
    </source>
</evidence>
<keyword evidence="1" id="KW-1133">Transmembrane helix</keyword>
<feature type="transmembrane region" description="Helical" evidence="1">
    <location>
        <begin position="7"/>
        <end position="26"/>
    </location>
</feature>
<comment type="caution">
    <text evidence="2">The sequence shown here is derived from an EMBL/GenBank/DDBJ whole genome shotgun (WGS) entry which is preliminary data.</text>
</comment>
<gene>
    <name evidence="2" type="ORF">GCM10023231_32430</name>
</gene>
<dbReference type="Proteomes" id="UP001501411">
    <property type="component" value="Unassembled WGS sequence"/>
</dbReference>
<accession>A0ABP9BVW7</accession>